<proteinExistence type="predicted"/>
<protein>
    <submittedName>
        <fullName evidence="2">Unnamed protein product</fullName>
    </submittedName>
</protein>
<dbReference type="Proteomes" id="UP001165205">
    <property type="component" value="Unassembled WGS sequence"/>
</dbReference>
<accession>A0AAN4YS57</accession>
<evidence type="ECO:0000313" key="3">
    <source>
        <dbReference type="Proteomes" id="UP001165205"/>
    </source>
</evidence>
<feature type="region of interest" description="Disordered" evidence="1">
    <location>
        <begin position="118"/>
        <end position="154"/>
    </location>
</feature>
<comment type="caution">
    <text evidence="2">The sequence shown here is derived from an EMBL/GenBank/DDBJ whole genome shotgun (WGS) entry which is preliminary data.</text>
</comment>
<reference evidence="2" key="1">
    <citation type="submission" date="2023-04" db="EMBL/GenBank/DDBJ databases">
        <title>Aspergillus oryzae NBRC 4228.</title>
        <authorList>
            <person name="Ichikawa N."/>
            <person name="Sato H."/>
            <person name="Tonouchi N."/>
        </authorList>
    </citation>
    <scope>NUCLEOTIDE SEQUENCE</scope>
    <source>
        <strain evidence="2">NBRC 4228</strain>
    </source>
</reference>
<evidence type="ECO:0000256" key="1">
    <source>
        <dbReference type="SAM" id="MobiDB-lite"/>
    </source>
</evidence>
<gene>
    <name evidence="2" type="ORF">Aory04_001057600</name>
</gene>
<sequence>MGESVSQVCHTKILKYECIPNDATVVTTRTTGKGAEAATVGRRRATTREGYGVLLMTQTRNGREQRGVKLGNAERAGFSYLMIDQLAAEGVESSSMNGFQSVFLGTKLAGVWDELSGGGEDASSGEGYHKKTSQGSTIPGAVATVPGNESPIPQ</sequence>
<evidence type="ECO:0000313" key="2">
    <source>
        <dbReference type="EMBL" id="GMG35358.1"/>
    </source>
</evidence>
<dbReference type="EMBL" id="BSYA01000165">
    <property type="protein sequence ID" value="GMG35358.1"/>
    <property type="molecule type" value="Genomic_DNA"/>
</dbReference>
<dbReference type="AlphaFoldDB" id="A0AAN4YS57"/>
<name>A0AAN4YS57_ASPOZ</name>
<organism evidence="2 3">
    <name type="scientific">Aspergillus oryzae</name>
    <name type="common">Yellow koji mold</name>
    <dbReference type="NCBI Taxonomy" id="5062"/>
    <lineage>
        <taxon>Eukaryota</taxon>
        <taxon>Fungi</taxon>
        <taxon>Dikarya</taxon>
        <taxon>Ascomycota</taxon>
        <taxon>Pezizomycotina</taxon>
        <taxon>Eurotiomycetes</taxon>
        <taxon>Eurotiomycetidae</taxon>
        <taxon>Eurotiales</taxon>
        <taxon>Aspergillaceae</taxon>
        <taxon>Aspergillus</taxon>
        <taxon>Aspergillus subgen. Circumdati</taxon>
    </lineage>
</organism>